<dbReference type="PANTHER" id="PTHR43431:SF7">
    <property type="entry name" value="OXIDOREDUCTASE, SHORT CHAIN DEHYDROGENASE_REDUCTASE FAMILY (AFU_ORTHOLOGUE AFUA_5G14000)"/>
    <property type="match status" value="1"/>
</dbReference>
<dbReference type="Pfam" id="PF00106">
    <property type="entry name" value="adh_short"/>
    <property type="match status" value="1"/>
</dbReference>
<dbReference type="Gene3D" id="3.90.25.10">
    <property type="entry name" value="UDP-galactose 4-epimerase, domain 1"/>
    <property type="match status" value="1"/>
</dbReference>
<dbReference type="PANTHER" id="PTHR43431">
    <property type="entry name" value="OXIDOREDUCTASE, SHORT CHAIN DEHYDROGENASE/REDUCTASE FAMILY (AFU_ORTHOLOGUE AFUA_5G14000)"/>
    <property type="match status" value="1"/>
</dbReference>
<evidence type="ECO:0000313" key="1">
    <source>
        <dbReference type="EMBL" id="KGO62955.1"/>
    </source>
</evidence>
<dbReference type="GeneID" id="27677172"/>
<accession>A0A0A2KF28</accession>
<evidence type="ECO:0000313" key="2">
    <source>
        <dbReference type="Proteomes" id="UP000030143"/>
    </source>
</evidence>
<dbReference type="PRINTS" id="PR00081">
    <property type="entry name" value="GDHRDH"/>
</dbReference>
<dbReference type="STRING" id="27334.A0A0A2KF28"/>
<gene>
    <name evidence="1" type="ORF">PEX2_044780</name>
</gene>
<reference evidence="1 2" key="1">
    <citation type="journal article" date="2015" name="Mol. Plant Microbe Interact.">
        <title>Genome, transcriptome, and functional analyses of Penicillium expansum provide new insights into secondary metabolism and pathogenicity.</title>
        <authorList>
            <person name="Ballester A.R."/>
            <person name="Marcet-Houben M."/>
            <person name="Levin E."/>
            <person name="Sela N."/>
            <person name="Selma-Lazaro C."/>
            <person name="Carmona L."/>
            <person name="Wisniewski M."/>
            <person name="Droby S."/>
            <person name="Gonzalez-Candelas L."/>
            <person name="Gabaldon T."/>
        </authorList>
    </citation>
    <scope>NUCLEOTIDE SEQUENCE [LARGE SCALE GENOMIC DNA]</scope>
    <source>
        <strain evidence="1 2">MD-8</strain>
    </source>
</reference>
<keyword evidence="2" id="KW-1185">Reference proteome</keyword>
<dbReference type="AlphaFoldDB" id="A0A0A2KF28"/>
<dbReference type="VEuPathDB" id="FungiDB:PEXP_081510"/>
<dbReference type="InterPro" id="IPR036291">
    <property type="entry name" value="NAD(P)-bd_dom_sf"/>
</dbReference>
<dbReference type="EMBL" id="JQFZ01000018">
    <property type="protein sequence ID" value="KGO62955.1"/>
    <property type="molecule type" value="Genomic_DNA"/>
</dbReference>
<dbReference type="InterPro" id="IPR002347">
    <property type="entry name" value="SDR_fam"/>
</dbReference>
<organism evidence="1 2">
    <name type="scientific">Penicillium expansum</name>
    <name type="common">Blue mold rot fungus</name>
    <dbReference type="NCBI Taxonomy" id="27334"/>
    <lineage>
        <taxon>Eukaryota</taxon>
        <taxon>Fungi</taxon>
        <taxon>Dikarya</taxon>
        <taxon>Ascomycota</taxon>
        <taxon>Pezizomycotina</taxon>
        <taxon>Eurotiomycetes</taxon>
        <taxon>Eurotiomycetidae</taxon>
        <taxon>Eurotiales</taxon>
        <taxon>Aspergillaceae</taxon>
        <taxon>Penicillium</taxon>
    </lineage>
</organism>
<sequence length="468" mass="51354">MSLIDACESEGVGRYVASDYSLDFTKLELGQLPAKDPMKHVHEYLKSKNVQRVHVLIGIFMETFFTTFFNSWNAKESSFSYWGSGEEKWESTSYDNAAQFVAAVAQDPTAVGVQRFLGDRKSILEIAATFENQYKVKPQLNRLGSLEELYTYMQQVRDNDPSNFMAWIPLFYKFYCTNGQTYLTPDVDASKYGVIPRLTFDEFFKHHSLESLSTAAWGVGSNVSALPRSIAIIAGAGPGTGSAIARRFAKAYPVVLLARSQSSLDPLIAQITQIGGSAIGVPTDVSDSASMTSTMNQVKAKFGSDVTIAAAIYNVASKFTRKPFLEQSQEEFLGSLEPSVKGAFNFAQATLPLMLNPEMGQSPPTLIFTGATAALKGGSGLSGFAMSKFGIRAMSQSLAREFGPKGVHVSHAIIDGIINTEKTKGYLDNVPDGKIDPEGIAESYWFLHSQPRTSFTHEIDLRPYVETW</sequence>
<dbReference type="RefSeq" id="XP_016603455.1">
    <property type="nucleotide sequence ID" value="XM_016741753.1"/>
</dbReference>
<dbReference type="HOGENOM" id="CLU_584076_0_0_1"/>
<proteinExistence type="predicted"/>
<comment type="caution">
    <text evidence="1">The sequence shown here is derived from an EMBL/GenBank/DDBJ whole genome shotgun (WGS) entry which is preliminary data.</text>
</comment>
<dbReference type="Gene3D" id="3.40.50.720">
    <property type="entry name" value="NAD(P)-binding Rossmann-like Domain"/>
    <property type="match status" value="2"/>
</dbReference>
<dbReference type="SUPFAM" id="SSF51735">
    <property type="entry name" value="NAD(P)-binding Rossmann-fold domains"/>
    <property type="match status" value="2"/>
</dbReference>
<dbReference type="Proteomes" id="UP000030143">
    <property type="component" value="Unassembled WGS sequence"/>
</dbReference>
<protein>
    <submittedName>
        <fullName evidence="1">Short-chain dehydrogenase/reductase SDR</fullName>
    </submittedName>
</protein>
<name>A0A0A2KF28_PENEN</name>